<keyword evidence="13" id="KW-1185">Reference proteome</keyword>
<proteinExistence type="inferred from homology"/>
<feature type="chain" id="PRO_5023001758" description="mannan endo-1,4-beta-mannosidase" evidence="10">
    <location>
        <begin position="20"/>
        <end position="537"/>
    </location>
</feature>
<dbReference type="InterPro" id="IPR017853">
    <property type="entry name" value="GH"/>
</dbReference>
<organism evidence="12 13">
    <name type="scientific">Rhodotorula diobovata</name>
    <dbReference type="NCBI Taxonomy" id="5288"/>
    <lineage>
        <taxon>Eukaryota</taxon>
        <taxon>Fungi</taxon>
        <taxon>Dikarya</taxon>
        <taxon>Basidiomycota</taxon>
        <taxon>Pucciniomycotina</taxon>
        <taxon>Microbotryomycetes</taxon>
        <taxon>Sporidiobolales</taxon>
        <taxon>Sporidiobolaceae</taxon>
        <taxon>Rhodotorula</taxon>
    </lineage>
</organism>
<dbReference type="AlphaFoldDB" id="A0A5C5FQ49"/>
<dbReference type="OrthoDB" id="406631at2759"/>
<evidence type="ECO:0000256" key="3">
    <source>
        <dbReference type="ARBA" id="ARBA00005641"/>
    </source>
</evidence>
<feature type="domain" description="Glycoside hydrolase family 5" evidence="11">
    <location>
        <begin position="141"/>
        <end position="423"/>
    </location>
</feature>
<dbReference type="Gene3D" id="3.20.20.80">
    <property type="entry name" value="Glycosidases"/>
    <property type="match status" value="1"/>
</dbReference>
<comment type="subcellular location">
    <subcellularLocation>
        <location evidence="2">Secreted</location>
    </subcellularLocation>
</comment>
<name>A0A5C5FQ49_9BASI</name>
<keyword evidence="6 10" id="KW-0732">Signal</keyword>
<evidence type="ECO:0000256" key="1">
    <source>
        <dbReference type="ARBA" id="ARBA00001678"/>
    </source>
</evidence>
<evidence type="ECO:0000256" key="7">
    <source>
        <dbReference type="ARBA" id="ARBA00022801"/>
    </source>
</evidence>
<accession>A0A5C5FQ49</accession>
<dbReference type="PANTHER" id="PTHR31451:SF39">
    <property type="entry name" value="MANNAN ENDO-1,4-BETA-MANNOSIDASE 1"/>
    <property type="match status" value="1"/>
</dbReference>
<dbReference type="PANTHER" id="PTHR31451">
    <property type="match status" value="1"/>
</dbReference>
<evidence type="ECO:0000313" key="12">
    <source>
        <dbReference type="EMBL" id="TNY18920.1"/>
    </source>
</evidence>
<evidence type="ECO:0000256" key="6">
    <source>
        <dbReference type="ARBA" id="ARBA00022729"/>
    </source>
</evidence>
<dbReference type="EMBL" id="SOZI01000116">
    <property type="protein sequence ID" value="TNY18920.1"/>
    <property type="molecule type" value="Genomic_DNA"/>
</dbReference>
<gene>
    <name evidence="12" type="ORF">DMC30DRAFT_448416</name>
</gene>
<comment type="caution">
    <text evidence="12">The sequence shown here is derived from an EMBL/GenBank/DDBJ whole genome shotgun (WGS) entry which is preliminary data.</text>
</comment>
<protein>
    <recommendedName>
        <fullName evidence="4">mannan endo-1,4-beta-mannosidase</fullName>
        <ecNumber evidence="4">3.2.1.78</ecNumber>
    </recommendedName>
</protein>
<dbReference type="EC" id="3.2.1.78" evidence="4"/>
<comment type="catalytic activity">
    <reaction evidence="1">
        <text>Random hydrolysis of (1-&gt;4)-beta-D-mannosidic linkages in mannans, galactomannans and glucomannans.</text>
        <dbReference type="EC" id="3.2.1.78"/>
    </reaction>
</comment>
<evidence type="ECO:0000256" key="2">
    <source>
        <dbReference type="ARBA" id="ARBA00004613"/>
    </source>
</evidence>
<feature type="compositionally biased region" description="Low complexity" evidence="9">
    <location>
        <begin position="62"/>
        <end position="88"/>
    </location>
</feature>
<comment type="similarity">
    <text evidence="3">Belongs to the glycosyl hydrolase 5 (cellulase A) family.</text>
</comment>
<sequence length="537" mass="59093">MLYAPFLSLAALALQGVHAFEHRPAHERGLDTPPHHRRLDKRYPPDRATTFIPTTTPAYAVQTASPTAPSPSSSRSTTPPASQTTRAPGQFGGGTATRALVAATTTLASTCAPSYAATSMITGTGTRPKPTSFVRHATFRDKFLTLDGQPFVVVGPNIYWLCQDENYGPKGSYTDKGRIREALAIAVAMGANTIRAHSCGISVGTYLGTNPYNLEPTVNVINPAAWDVRDYVLYAAREYGLRVIMTLTDNYAYYHGGKYDFINFRRGSLANGGASFYTNKAVIAAYIYYINQFMTRVNSYTGVAYVNDPTILAWETGNELGGASNPLLPHSTRVAPDTLAGWCTGYINAEQWPPLSWTHTVRATINKYDKNHLIMDGSNGFWNCECPPPSFRHTNNAEAAGLQSRYITMMTDHGYPRNNGIINHEIGQLNNIYFKKFFLIGEYDWTADQGGVPLSTYLDLIEANKPNIGDMIWNVMGHDPQCCRFVSHNDGYSMYYPNGNSLADQANILLVAQHWHRQTGRTPPTSLVGVACPQPAF</sequence>
<dbReference type="GO" id="GO:0016985">
    <property type="term" value="F:mannan endo-1,4-beta-mannosidase activity"/>
    <property type="evidence" value="ECO:0007669"/>
    <property type="project" value="UniProtKB-EC"/>
</dbReference>
<dbReference type="InterPro" id="IPR045053">
    <property type="entry name" value="MAN-like"/>
</dbReference>
<reference evidence="12 13" key="1">
    <citation type="submission" date="2019-03" db="EMBL/GenBank/DDBJ databases">
        <title>Rhodosporidium diobovatum UCD-FST 08-225 genome sequencing, assembly, and annotation.</title>
        <authorList>
            <person name="Fakankun I.U."/>
            <person name="Fristensky B."/>
            <person name="Levin D.B."/>
        </authorList>
    </citation>
    <scope>NUCLEOTIDE SEQUENCE [LARGE SCALE GENOMIC DNA]</scope>
    <source>
        <strain evidence="12 13">UCD-FST 08-225</strain>
    </source>
</reference>
<evidence type="ECO:0000256" key="4">
    <source>
        <dbReference type="ARBA" id="ARBA00012706"/>
    </source>
</evidence>
<evidence type="ECO:0000259" key="11">
    <source>
        <dbReference type="Pfam" id="PF26410"/>
    </source>
</evidence>
<keyword evidence="8" id="KW-0326">Glycosidase</keyword>
<evidence type="ECO:0000313" key="13">
    <source>
        <dbReference type="Proteomes" id="UP000311382"/>
    </source>
</evidence>
<dbReference type="GO" id="GO:0005576">
    <property type="term" value="C:extracellular region"/>
    <property type="evidence" value="ECO:0007669"/>
    <property type="project" value="UniProtKB-SubCell"/>
</dbReference>
<dbReference type="SUPFAM" id="SSF51445">
    <property type="entry name" value="(Trans)glycosidases"/>
    <property type="match status" value="1"/>
</dbReference>
<evidence type="ECO:0000256" key="10">
    <source>
        <dbReference type="SAM" id="SignalP"/>
    </source>
</evidence>
<evidence type="ECO:0000256" key="9">
    <source>
        <dbReference type="SAM" id="MobiDB-lite"/>
    </source>
</evidence>
<evidence type="ECO:0000256" key="8">
    <source>
        <dbReference type="ARBA" id="ARBA00023295"/>
    </source>
</evidence>
<dbReference type="STRING" id="5288.A0A5C5FQ49"/>
<dbReference type="InterPro" id="IPR001547">
    <property type="entry name" value="Glyco_hydro_5"/>
</dbReference>
<evidence type="ECO:0000256" key="5">
    <source>
        <dbReference type="ARBA" id="ARBA00022525"/>
    </source>
</evidence>
<keyword evidence="7 12" id="KW-0378">Hydrolase</keyword>
<dbReference type="Pfam" id="PF26410">
    <property type="entry name" value="GH5_mannosidase"/>
    <property type="match status" value="1"/>
</dbReference>
<dbReference type="Proteomes" id="UP000311382">
    <property type="component" value="Unassembled WGS sequence"/>
</dbReference>
<feature type="compositionally biased region" description="Basic and acidic residues" evidence="9">
    <location>
        <begin position="25"/>
        <end position="34"/>
    </location>
</feature>
<keyword evidence="5" id="KW-0964">Secreted</keyword>
<feature type="signal peptide" evidence="10">
    <location>
        <begin position="1"/>
        <end position="19"/>
    </location>
</feature>
<feature type="region of interest" description="Disordered" evidence="9">
    <location>
        <begin position="25"/>
        <end position="94"/>
    </location>
</feature>